<dbReference type="EMBL" id="RQYS01000011">
    <property type="protein sequence ID" value="RRD62420.1"/>
    <property type="molecule type" value="Genomic_DNA"/>
</dbReference>
<evidence type="ECO:0000313" key="9">
    <source>
        <dbReference type="Proteomes" id="UP000278609"/>
    </source>
</evidence>
<dbReference type="PANTHER" id="PTHR43536">
    <property type="entry name" value="MANNOSYLGLYCOPROTEIN ENDO-BETA-MANNOSIDASE"/>
    <property type="match status" value="1"/>
</dbReference>
<dbReference type="InterPro" id="IPR054593">
    <property type="entry name" value="Beta-mannosidase-like_N2"/>
</dbReference>
<sequence length="892" mass="103190">MKNNALLRTIAGVLLLPFFIYAQTEKLPLPEPGGKTLLHSGWLARRTNEVKTDGNLLTKRPFSSEGWMKARVPGTVLTTMLENGLFPAPEFSLNNRLIPDIYEVGKDFYTFWFVNRFTTDNLPQGRKVWLHFRGINYKADIYLNGKRLNSNTHEGMFLRQSYEITPWLHHDSINTLAVIVCPPDFPGNPNGGQGGDGEIARNNTMQYTPGWDWIQPVRDRNTGIWDEVSITTTGDVKVQHPYIVTRVPGVRQPHGVQKEAYVLTSVELENTSDETVRGTLICETDGMRRTQALTLAPHEKRTVSFPRITIANPRLWWPNGIGRQDLYDMFLRFETGGRISDSRRLRYGIREITTEKDPTNGGRKFYVNGQKIYMTGGNYINSDWLLRLSPERYRAEVRFHAEMNVRMIRVWGGALLERPEFYDACDEYGLLVFQDLWGSGDCNGAWEDPYKKDSRERRWEYPDHHGLFIASVEDQVKMIRNHPSLCFWCGANEWPLAKDIDEKLKNEVFPRLDPERLFASYSTDTVFTRNYLGDNGDGPYGIQEPEWFFTFRSHPFNPEAGSVGSPEVESMREMMTEAELAAFPQRGKVRNEAWRYHKDLGYGDHLERYGEVTDIEHYCKYAQVVNYDQYRSYMEGWASHLWDWYTGILVWKTQNPWTSLRGQMYDWFLDVNASLYGMRKGCEPLHPFYNLVTKKVQMLNTSLIDYAGLRVHAAIYHRAGTMVWEKEAICDSRANTVDELFDVPQPSDLDGVYFLKLTLSGDSAPDITPNIYWLTTQPKDYTTLAQLPRSRPSAHLSLSKEKNGYSAHLTLSVDNRISFFNRIKVFDRSNGKRILPVHYSDNYVTLMPGDCRSIRFDIVTELPEDRIRIVIDSWTHERIEPTMQEGIERNGE</sequence>
<dbReference type="Pfam" id="PF22666">
    <property type="entry name" value="Glyco_hydro_2_N2"/>
    <property type="match status" value="1"/>
</dbReference>
<dbReference type="SUPFAM" id="SSF49785">
    <property type="entry name" value="Galactose-binding domain-like"/>
    <property type="match status" value="1"/>
</dbReference>
<dbReference type="SUPFAM" id="SSF51445">
    <property type="entry name" value="(Trans)glycosidases"/>
    <property type="match status" value="1"/>
</dbReference>
<dbReference type="InterPro" id="IPR006102">
    <property type="entry name" value="Ig-like_GH2"/>
</dbReference>
<organism evidence="8 9">
    <name type="scientific">Tannerella forsythia</name>
    <name type="common">Bacteroides forsythus</name>
    <dbReference type="NCBI Taxonomy" id="28112"/>
    <lineage>
        <taxon>Bacteria</taxon>
        <taxon>Pseudomonadati</taxon>
        <taxon>Bacteroidota</taxon>
        <taxon>Bacteroidia</taxon>
        <taxon>Bacteroidales</taxon>
        <taxon>Tannerellaceae</taxon>
        <taxon>Tannerella</taxon>
    </lineage>
</organism>
<keyword evidence="3 8" id="KW-0326">Glycosidase</keyword>
<protein>
    <submittedName>
        <fullName evidence="8">Beta-glycosidase</fullName>
    </submittedName>
</protein>
<evidence type="ECO:0000259" key="5">
    <source>
        <dbReference type="Pfam" id="PF02836"/>
    </source>
</evidence>
<dbReference type="InterPro" id="IPR041351">
    <property type="entry name" value="Ig_GlcNase"/>
</dbReference>
<dbReference type="Proteomes" id="UP000278609">
    <property type="component" value="Unassembled WGS sequence"/>
</dbReference>
<evidence type="ECO:0000256" key="1">
    <source>
        <dbReference type="ARBA" id="ARBA00007401"/>
    </source>
</evidence>
<dbReference type="InterPro" id="IPR043534">
    <property type="entry name" value="EBDG/EBM"/>
</dbReference>
<dbReference type="InterPro" id="IPR006103">
    <property type="entry name" value="Glyco_hydro_2_cat"/>
</dbReference>
<dbReference type="Pfam" id="PF00703">
    <property type="entry name" value="Glyco_hydro_2"/>
    <property type="match status" value="1"/>
</dbReference>
<evidence type="ECO:0000313" key="8">
    <source>
        <dbReference type="EMBL" id="RRD62420.1"/>
    </source>
</evidence>
<dbReference type="PANTHER" id="PTHR43536:SF1">
    <property type="entry name" value="MANNOSYLGLYCOPROTEIN ENDO-BETA-MANNOSIDASE"/>
    <property type="match status" value="1"/>
</dbReference>
<dbReference type="RefSeq" id="WP_124750892.1">
    <property type="nucleotide sequence ID" value="NZ_RQYS01000011.1"/>
</dbReference>
<dbReference type="Pfam" id="PF02836">
    <property type="entry name" value="Glyco_hydro_2_C"/>
    <property type="match status" value="1"/>
</dbReference>
<dbReference type="Gene3D" id="2.60.40.10">
    <property type="entry name" value="Immunoglobulins"/>
    <property type="match status" value="3"/>
</dbReference>
<feature type="domain" description="Glycoside hydrolase family 2 immunoglobulin-like beta-sandwich" evidence="4">
    <location>
        <begin position="257"/>
        <end position="350"/>
    </location>
</feature>
<dbReference type="GO" id="GO:0005975">
    <property type="term" value="P:carbohydrate metabolic process"/>
    <property type="evidence" value="ECO:0007669"/>
    <property type="project" value="InterPro"/>
</dbReference>
<accession>A0A3P1XWN7</accession>
<dbReference type="InterPro" id="IPR013783">
    <property type="entry name" value="Ig-like_fold"/>
</dbReference>
<dbReference type="AlphaFoldDB" id="A0A3P1XWN7"/>
<evidence type="ECO:0000256" key="3">
    <source>
        <dbReference type="ARBA" id="ARBA00023295"/>
    </source>
</evidence>
<reference evidence="8 9" key="1">
    <citation type="submission" date="2018-11" db="EMBL/GenBank/DDBJ databases">
        <title>Genomes From Bacteria Associated with the Canine Oral Cavity: a Test Case for Automated Genome-Based Taxonomic Assignment.</title>
        <authorList>
            <person name="Coil D.A."/>
            <person name="Jospin G."/>
            <person name="Darling A.E."/>
            <person name="Wallis C."/>
            <person name="Davis I.J."/>
            <person name="Harris S."/>
            <person name="Eisen J.A."/>
            <person name="Holcombe L.J."/>
            <person name="O'Flynn C."/>
        </authorList>
    </citation>
    <scope>NUCLEOTIDE SEQUENCE [LARGE SCALE GENOMIC DNA]</scope>
    <source>
        <strain evidence="8 9">OH2617_COT-023</strain>
    </source>
</reference>
<name>A0A3P1XWN7_TANFO</name>
<evidence type="ECO:0000259" key="6">
    <source>
        <dbReference type="Pfam" id="PF18368"/>
    </source>
</evidence>
<keyword evidence="2" id="KW-0378">Hydrolase</keyword>
<gene>
    <name evidence="8" type="ORF">EII40_03500</name>
</gene>
<dbReference type="InterPro" id="IPR017853">
    <property type="entry name" value="GH"/>
</dbReference>
<comment type="caution">
    <text evidence="8">The sequence shown here is derived from an EMBL/GenBank/DDBJ whole genome shotgun (WGS) entry which is preliminary data.</text>
</comment>
<dbReference type="OrthoDB" id="9801077at2"/>
<feature type="domain" description="Glycoside hydrolase family 2 catalytic" evidence="5">
    <location>
        <begin position="417"/>
        <end position="518"/>
    </location>
</feature>
<evidence type="ECO:0000259" key="7">
    <source>
        <dbReference type="Pfam" id="PF22666"/>
    </source>
</evidence>
<dbReference type="SUPFAM" id="SSF49303">
    <property type="entry name" value="beta-Galactosidase/glucuronidase domain"/>
    <property type="match status" value="3"/>
</dbReference>
<evidence type="ECO:0000259" key="4">
    <source>
        <dbReference type="Pfam" id="PF00703"/>
    </source>
</evidence>
<proteinExistence type="inferred from homology"/>
<dbReference type="InterPro" id="IPR036156">
    <property type="entry name" value="Beta-gal/glucu_dom_sf"/>
</dbReference>
<dbReference type="GO" id="GO:0004553">
    <property type="term" value="F:hydrolase activity, hydrolyzing O-glycosyl compounds"/>
    <property type="evidence" value="ECO:0007669"/>
    <property type="project" value="InterPro"/>
</dbReference>
<dbReference type="Gene3D" id="2.60.120.260">
    <property type="entry name" value="Galactose-binding domain-like"/>
    <property type="match status" value="1"/>
</dbReference>
<dbReference type="Pfam" id="PF18368">
    <property type="entry name" value="Ig_GlcNase"/>
    <property type="match status" value="1"/>
</dbReference>
<comment type="similarity">
    <text evidence="1">Belongs to the glycosyl hydrolase 2 family.</text>
</comment>
<feature type="domain" description="Exo-beta-D-glucosaminidase Ig-fold" evidence="6">
    <location>
        <begin position="770"/>
        <end position="874"/>
    </location>
</feature>
<dbReference type="Gene3D" id="3.20.20.80">
    <property type="entry name" value="Glycosidases"/>
    <property type="match status" value="1"/>
</dbReference>
<dbReference type="InterPro" id="IPR008979">
    <property type="entry name" value="Galactose-bd-like_sf"/>
</dbReference>
<evidence type="ECO:0000256" key="2">
    <source>
        <dbReference type="ARBA" id="ARBA00022801"/>
    </source>
</evidence>
<feature type="domain" description="Beta-mannosidase-like galactose-binding" evidence="7">
    <location>
        <begin position="64"/>
        <end position="225"/>
    </location>
</feature>